<dbReference type="RefSeq" id="WP_380136975.1">
    <property type="nucleotide sequence ID" value="NZ_JBHLUI010000008.1"/>
</dbReference>
<proteinExistence type="predicted"/>
<keyword evidence="3" id="KW-1185">Reference proteome</keyword>
<name>A0ABV5LWF0_9ACTN</name>
<organism evidence="2 3">
    <name type="scientific">Kineococcus gynurae</name>
    <dbReference type="NCBI Taxonomy" id="452979"/>
    <lineage>
        <taxon>Bacteria</taxon>
        <taxon>Bacillati</taxon>
        <taxon>Actinomycetota</taxon>
        <taxon>Actinomycetes</taxon>
        <taxon>Kineosporiales</taxon>
        <taxon>Kineosporiaceae</taxon>
        <taxon>Kineococcus</taxon>
    </lineage>
</organism>
<reference evidence="2 3" key="1">
    <citation type="submission" date="2024-09" db="EMBL/GenBank/DDBJ databases">
        <authorList>
            <person name="Sun Q."/>
            <person name="Mori K."/>
        </authorList>
    </citation>
    <scope>NUCLEOTIDE SEQUENCE [LARGE SCALE GENOMIC DNA]</scope>
    <source>
        <strain evidence="2 3">TISTR 1856</strain>
    </source>
</reference>
<comment type="caution">
    <text evidence="2">The sequence shown here is derived from an EMBL/GenBank/DDBJ whole genome shotgun (WGS) entry which is preliminary data.</text>
</comment>
<sequence>MTQDNRESLDALLRSLLAQGRMSTDAERLARDGVDRLRAFLRDGSAAGREDPAGSAVPAEDEAADAEIVHIAVEDVETTQVHTVPLAGGRTATLELPTRFGSADADRVAAVLTALALDEE</sequence>
<feature type="region of interest" description="Disordered" evidence="1">
    <location>
        <begin position="43"/>
        <end position="62"/>
    </location>
</feature>
<evidence type="ECO:0000313" key="2">
    <source>
        <dbReference type="EMBL" id="MFB9378412.1"/>
    </source>
</evidence>
<evidence type="ECO:0008006" key="4">
    <source>
        <dbReference type="Google" id="ProtNLM"/>
    </source>
</evidence>
<evidence type="ECO:0000313" key="3">
    <source>
        <dbReference type="Proteomes" id="UP001589748"/>
    </source>
</evidence>
<evidence type="ECO:0000256" key="1">
    <source>
        <dbReference type="SAM" id="MobiDB-lite"/>
    </source>
</evidence>
<gene>
    <name evidence="2" type="ORF">ACFFVI_15695</name>
</gene>
<dbReference type="EMBL" id="JBHMDM010000007">
    <property type="protein sequence ID" value="MFB9378412.1"/>
    <property type="molecule type" value="Genomic_DNA"/>
</dbReference>
<dbReference type="Proteomes" id="UP001589748">
    <property type="component" value="Unassembled WGS sequence"/>
</dbReference>
<protein>
    <recommendedName>
        <fullName evidence="4">DNA-binding protein</fullName>
    </recommendedName>
</protein>
<accession>A0ABV5LWF0</accession>